<dbReference type="PANTHER" id="PTHR34220:SF7">
    <property type="entry name" value="SENSOR HISTIDINE KINASE YPDA"/>
    <property type="match status" value="1"/>
</dbReference>
<keyword evidence="1" id="KW-1133">Transmembrane helix</keyword>
<keyword evidence="3" id="KW-0808">Transferase</keyword>
<dbReference type="InterPro" id="IPR010559">
    <property type="entry name" value="Sig_transdc_His_kin_internal"/>
</dbReference>
<comment type="caution">
    <text evidence="3">The sequence shown here is derived from an EMBL/GenBank/DDBJ whole genome shotgun (WGS) entry which is preliminary data.</text>
</comment>
<organism evidence="3 4">
    <name type="scientific">Undibacterium flavidum</name>
    <dbReference type="NCBI Taxonomy" id="2762297"/>
    <lineage>
        <taxon>Bacteria</taxon>
        <taxon>Pseudomonadati</taxon>
        <taxon>Pseudomonadota</taxon>
        <taxon>Betaproteobacteria</taxon>
        <taxon>Burkholderiales</taxon>
        <taxon>Oxalobacteraceae</taxon>
        <taxon>Undibacterium</taxon>
    </lineage>
</organism>
<dbReference type="EMBL" id="JACOGA010000006">
    <property type="protein sequence ID" value="MBC3873627.1"/>
    <property type="molecule type" value="Genomic_DNA"/>
</dbReference>
<keyword evidence="3" id="KW-0418">Kinase</keyword>
<feature type="transmembrane region" description="Helical" evidence="1">
    <location>
        <begin position="84"/>
        <end position="103"/>
    </location>
</feature>
<evidence type="ECO:0000259" key="2">
    <source>
        <dbReference type="Pfam" id="PF06580"/>
    </source>
</evidence>
<keyword evidence="1" id="KW-0472">Membrane</keyword>
<evidence type="ECO:0000256" key="1">
    <source>
        <dbReference type="SAM" id="Phobius"/>
    </source>
</evidence>
<dbReference type="InterPro" id="IPR050640">
    <property type="entry name" value="Bact_2-comp_sensor_kinase"/>
</dbReference>
<feature type="domain" description="Signal transduction histidine kinase internal region" evidence="2">
    <location>
        <begin position="203"/>
        <end position="282"/>
    </location>
</feature>
<name>A0ABR6YAF7_9BURK</name>
<keyword evidence="1" id="KW-0812">Transmembrane</keyword>
<dbReference type="RefSeq" id="WP_186941648.1">
    <property type="nucleotide sequence ID" value="NZ_JACOGA010000006.1"/>
</dbReference>
<keyword evidence="4" id="KW-1185">Reference proteome</keyword>
<dbReference type="PANTHER" id="PTHR34220">
    <property type="entry name" value="SENSOR HISTIDINE KINASE YPDA"/>
    <property type="match status" value="1"/>
</dbReference>
<evidence type="ECO:0000313" key="4">
    <source>
        <dbReference type="Proteomes" id="UP000624279"/>
    </source>
</evidence>
<evidence type="ECO:0000313" key="3">
    <source>
        <dbReference type="EMBL" id="MBC3873627.1"/>
    </source>
</evidence>
<gene>
    <name evidence="3" type="ORF">H8K55_08510</name>
</gene>
<protein>
    <submittedName>
        <fullName evidence="3">Histidine kinase</fullName>
    </submittedName>
</protein>
<proteinExistence type="predicted"/>
<feature type="transmembrane region" description="Helical" evidence="1">
    <location>
        <begin position="162"/>
        <end position="182"/>
    </location>
</feature>
<reference evidence="3 4" key="1">
    <citation type="submission" date="2020-08" db="EMBL/GenBank/DDBJ databases">
        <title>Novel species isolated from subtropical streams in China.</title>
        <authorList>
            <person name="Lu H."/>
        </authorList>
    </citation>
    <scope>NUCLEOTIDE SEQUENCE [LARGE SCALE GENOMIC DNA]</scope>
    <source>
        <strain evidence="3 4">LX15W</strain>
    </source>
</reference>
<sequence length="400" mass="46078">MHLSLSRGKLWLSFIAYSPTPMQASFDQSQLTIARDTDCSKKGLLRSIVIVWLLWTVLLFLATFANLYDLRNVGVSVNIQRQLFKFFVILVPWPLLSTGLMLYFSTLRSGIRWQLALKIFTVLMLVFLPVHIIYEHAFLAFRINKREPSWDDIVQILSPMQIWVDVMVLLFTLSAHLAFSYWQRSRQQLMIASQSRQDVLALKLMQLRSHLEPYFLFSSLEGIENLLINAEGPMATRALARLSDLLRYVLESSQETEISIDNEIRFIRDYLNLQNLRFADRLQTEWVLEERDWSAHQIPPLLLYPLFDYAVRNMQADLQRTSGQLRVQASVVQNVLHLSLDFGADPEQLPVMTEELQAAQQRIALLQGKDAAIRFVRHAASDALAHGVTLDFPLSELSDA</sequence>
<dbReference type="Proteomes" id="UP000624279">
    <property type="component" value="Unassembled WGS sequence"/>
</dbReference>
<feature type="transmembrane region" description="Helical" evidence="1">
    <location>
        <begin position="115"/>
        <end position="134"/>
    </location>
</feature>
<feature type="transmembrane region" description="Helical" evidence="1">
    <location>
        <begin position="44"/>
        <end position="64"/>
    </location>
</feature>
<dbReference type="GO" id="GO:0016301">
    <property type="term" value="F:kinase activity"/>
    <property type="evidence" value="ECO:0007669"/>
    <property type="project" value="UniProtKB-KW"/>
</dbReference>
<dbReference type="Pfam" id="PF06580">
    <property type="entry name" value="His_kinase"/>
    <property type="match status" value="1"/>
</dbReference>
<accession>A0ABR6YAF7</accession>